<dbReference type="Proteomes" id="UP000243205">
    <property type="component" value="Unassembled WGS sequence"/>
</dbReference>
<dbReference type="PROSITE" id="PS50110">
    <property type="entry name" value="RESPONSE_REGULATORY"/>
    <property type="match status" value="1"/>
</dbReference>
<evidence type="ECO:0000313" key="4">
    <source>
        <dbReference type="EMBL" id="SDE59510.1"/>
    </source>
</evidence>
<dbReference type="Gene3D" id="1.10.40.70">
    <property type="match status" value="1"/>
</dbReference>
<dbReference type="InterPro" id="IPR037257">
    <property type="entry name" value="T2SS_E_N_sf"/>
</dbReference>
<keyword evidence="1" id="KW-0597">Phosphoprotein</keyword>
<proteinExistence type="predicted"/>
<dbReference type="RefSeq" id="WP_171906434.1">
    <property type="nucleotide sequence ID" value="NZ_FNAQ01000018.1"/>
</dbReference>
<dbReference type="STRING" id="57664.SAMN05661003_11822"/>
<gene>
    <name evidence="4" type="ORF">SAMN05661003_11822</name>
</gene>
<dbReference type="SUPFAM" id="SSF52172">
    <property type="entry name" value="CheY-like"/>
    <property type="match status" value="1"/>
</dbReference>
<evidence type="ECO:0000313" key="5">
    <source>
        <dbReference type="Proteomes" id="UP000243205"/>
    </source>
</evidence>
<dbReference type="GO" id="GO:0000160">
    <property type="term" value="P:phosphorelay signal transduction system"/>
    <property type="evidence" value="ECO:0007669"/>
    <property type="project" value="InterPro"/>
</dbReference>
<dbReference type="InterPro" id="IPR050595">
    <property type="entry name" value="Bact_response_regulator"/>
</dbReference>
<evidence type="ECO:0000256" key="2">
    <source>
        <dbReference type="PROSITE-ProRule" id="PRU00169"/>
    </source>
</evidence>
<dbReference type="InterPro" id="IPR011006">
    <property type="entry name" value="CheY-like_superfamily"/>
</dbReference>
<dbReference type="InterPro" id="IPR007831">
    <property type="entry name" value="T2SS_GspE_N"/>
</dbReference>
<dbReference type="Gene3D" id="3.30.300.160">
    <property type="entry name" value="Type II secretion system, protein E, N-terminal domain"/>
    <property type="match status" value="1"/>
</dbReference>
<dbReference type="EMBL" id="FNAQ01000018">
    <property type="protein sequence ID" value="SDE59510.1"/>
    <property type="molecule type" value="Genomic_DNA"/>
</dbReference>
<accession>A0A1G7E7Q3</accession>
<dbReference type="Pfam" id="PF00072">
    <property type="entry name" value="Response_reg"/>
    <property type="match status" value="1"/>
</dbReference>
<dbReference type="AlphaFoldDB" id="A0A1G7E7Q3"/>
<dbReference type="PANTHER" id="PTHR44591">
    <property type="entry name" value="STRESS RESPONSE REGULATOR PROTEIN 1"/>
    <property type="match status" value="1"/>
</dbReference>
<name>A0A1G7E7Q3_9BACT</name>
<dbReference type="Gene3D" id="3.40.50.2300">
    <property type="match status" value="1"/>
</dbReference>
<keyword evidence="5" id="KW-1185">Reference proteome</keyword>
<reference evidence="5" key="1">
    <citation type="submission" date="2016-10" db="EMBL/GenBank/DDBJ databases">
        <authorList>
            <person name="Varghese N."/>
            <person name="Submissions S."/>
        </authorList>
    </citation>
    <scope>NUCLEOTIDE SEQUENCE [LARGE SCALE GENOMIC DNA]</scope>
    <source>
        <strain evidence="5">DSM 8987</strain>
    </source>
</reference>
<evidence type="ECO:0000259" key="3">
    <source>
        <dbReference type="PROSITE" id="PS50110"/>
    </source>
</evidence>
<dbReference type="PANTHER" id="PTHR44591:SF25">
    <property type="entry name" value="CHEMOTAXIS TWO-COMPONENT RESPONSE REGULATOR"/>
    <property type="match status" value="1"/>
</dbReference>
<dbReference type="Pfam" id="PF05157">
    <property type="entry name" value="MshEN"/>
    <property type="match status" value="1"/>
</dbReference>
<feature type="domain" description="Response regulatory" evidence="3">
    <location>
        <begin position="155"/>
        <end position="271"/>
    </location>
</feature>
<dbReference type="InterPro" id="IPR001789">
    <property type="entry name" value="Sig_transdc_resp-reg_receiver"/>
</dbReference>
<organism evidence="4 5">
    <name type="scientific">Desulfuromonas thiophila</name>
    <dbReference type="NCBI Taxonomy" id="57664"/>
    <lineage>
        <taxon>Bacteria</taxon>
        <taxon>Pseudomonadati</taxon>
        <taxon>Thermodesulfobacteriota</taxon>
        <taxon>Desulfuromonadia</taxon>
        <taxon>Desulfuromonadales</taxon>
        <taxon>Desulfuromonadaceae</taxon>
        <taxon>Desulfuromonas</taxon>
    </lineage>
</organism>
<dbReference type="SUPFAM" id="SSF160246">
    <property type="entry name" value="EspE N-terminal domain-like"/>
    <property type="match status" value="1"/>
</dbReference>
<comment type="caution">
    <text evidence="2">Lacks conserved residue(s) required for the propagation of feature annotation.</text>
</comment>
<sequence length="289" mass="32522">MNRRKRFGEVLLEEGVIRQQDLDRALVEQAVSGKRLGQILEESGIISEQDIALVLARQFGLKTIKNISQHHFSESLLDLVDSQKALEKLIFPLKVEARKLYLAMVNPLDMETLDTLSFATGLRVIPFLTTPKEIHEAINTHYLKNLETPTFDGQWRLLLIDAPQMLNAAQTALEPQGYRIATASKSSDALMAVQKNHPHLIICEIQLSGFDGVQFFQSLRKIPHSAAIPVIAQSFRATASEEAQLLDMGFFDFIAKPINGQRLAARVRRALRLVYQNPALLKQQEKSSQ</sequence>
<protein>
    <submittedName>
        <fullName evidence="4">Response regulator receiver domain-containing protein</fullName>
    </submittedName>
</protein>
<dbReference type="SMART" id="SM00448">
    <property type="entry name" value="REC"/>
    <property type="match status" value="1"/>
</dbReference>
<evidence type="ECO:0000256" key="1">
    <source>
        <dbReference type="ARBA" id="ARBA00022553"/>
    </source>
</evidence>